<reference evidence="1 2" key="1">
    <citation type="submission" date="2010-01" db="EMBL/GenBank/DDBJ databases">
        <authorList>
            <person name="Weinstock G."/>
            <person name="Sodergren E."/>
            <person name="Clifton S."/>
            <person name="Fulton L."/>
            <person name="Fulton B."/>
            <person name="Courtney L."/>
            <person name="Fronick C."/>
            <person name="Harrison M."/>
            <person name="Strong C."/>
            <person name="Farmer C."/>
            <person name="Delahaunty K."/>
            <person name="Markovic C."/>
            <person name="Hall O."/>
            <person name="Minx P."/>
            <person name="Tomlinson C."/>
            <person name="Mitreva M."/>
            <person name="Nelson J."/>
            <person name="Hou S."/>
            <person name="Wollam A."/>
            <person name="Pepin K.H."/>
            <person name="Johnson M."/>
            <person name="Bhonagiri V."/>
            <person name="Nash W.E."/>
            <person name="Warren W."/>
            <person name="Chinwalla A."/>
            <person name="Mardis E.R."/>
            <person name="Wilson R.K."/>
        </authorList>
    </citation>
    <scope>NUCLEOTIDE SEQUENCE [LARGE SCALE GENOMIC DNA]</scope>
    <source>
        <strain evidence="1 2">DSM 13479</strain>
    </source>
</reference>
<organism evidence="1 2">
    <name type="scientific">Hungatella hathewayi DSM 13479</name>
    <dbReference type="NCBI Taxonomy" id="566550"/>
    <lineage>
        <taxon>Bacteria</taxon>
        <taxon>Bacillati</taxon>
        <taxon>Bacillota</taxon>
        <taxon>Clostridia</taxon>
        <taxon>Lachnospirales</taxon>
        <taxon>Lachnospiraceae</taxon>
        <taxon>Hungatella</taxon>
    </lineage>
</organism>
<sequence>MYLRLSGSLTFGQIGEIMGKSENWARVTFYRGKEKIVKEAKERETEHTL</sequence>
<dbReference type="HOGENOM" id="CLU_3136530_0_0_9"/>
<dbReference type="Proteomes" id="UP000004968">
    <property type="component" value="Unassembled WGS sequence"/>
</dbReference>
<evidence type="ECO:0000313" key="2">
    <source>
        <dbReference type="Proteomes" id="UP000004968"/>
    </source>
</evidence>
<dbReference type="AlphaFoldDB" id="D3A9N5"/>
<protein>
    <recommendedName>
        <fullName evidence="3">RNA polymerase sigma factor 70 region 4 type 2 domain-containing protein</fullName>
    </recommendedName>
</protein>
<name>D3A9N5_9FIRM</name>
<gene>
    <name evidence="1" type="ORF">CLOSTHATH_00306</name>
</gene>
<dbReference type="EMBL" id="ACIO01000020">
    <property type="protein sequence ID" value="EFD01456.1"/>
    <property type="molecule type" value="Genomic_DNA"/>
</dbReference>
<proteinExistence type="predicted"/>
<evidence type="ECO:0008006" key="3">
    <source>
        <dbReference type="Google" id="ProtNLM"/>
    </source>
</evidence>
<evidence type="ECO:0000313" key="1">
    <source>
        <dbReference type="EMBL" id="EFD01456.1"/>
    </source>
</evidence>
<comment type="caution">
    <text evidence="1">The sequence shown here is derived from an EMBL/GenBank/DDBJ whole genome shotgun (WGS) entry which is preliminary data.</text>
</comment>
<accession>D3A9N5</accession>